<keyword evidence="2" id="KW-0732">Signal</keyword>
<dbReference type="RefSeq" id="WP_378610238.1">
    <property type="nucleotide sequence ID" value="NZ_JBHSAX010000002.1"/>
</dbReference>
<dbReference type="Proteomes" id="UP001595696">
    <property type="component" value="Unassembled WGS sequence"/>
</dbReference>
<dbReference type="EMBL" id="JBHSAX010000002">
    <property type="protein sequence ID" value="MFC3960458.1"/>
    <property type="molecule type" value="Genomic_DNA"/>
</dbReference>
<sequence length="156" mass="15949">MARISFPRRVAALALLLGTVVCAGCGGSTSEGNDSAAQSVSSTSAAPSMPVEGEPGLPPRPFTESPVLVEAYPIPFGSYSRVGADRLAVVFETGSPECYGVSAKVIAETDAAVTIELRAGRRPDAASRMCTLIAVTGSLEVQLPSPLGQRQVLSAA</sequence>
<comment type="caution">
    <text evidence="3">The sequence shown here is derived from an EMBL/GenBank/DDBJ whole genome shotgun (WGS) entry which is preliminary data.</text>
</comment>
<evidence type="ECO:0000313" key="4">
    <source>
        <dbReference type="Proteomes" id="UP001595696"/>
    </source>
</evidence>
<feature type="chain" id="PRO_5045691616" description="Lipoprotein" evidence="2">
    <location>
        <begin position="24"/>
        <end position="156"/>
    </location>
</feature>
<reference evidence="4" key="1">
    <citation type="journal article" date="2019" name="Int. J. Syst. Evol. Microbiol.">
        <title>The Global Catalogue of Microorganisms (GCM) 10K type strain sequencing project: providing services to taxonomists for standard genome sequencing and annotation.</title>
        <authorList>
            <consortium name="The Broad Institute Genomics Platform"/>
            <consortium name="The Broad Institute Genome Sequencing Center for Infectious Disease"/>
            <person name="Wu L."/>
            <person name="Ma J."/>
        </authorList>
    </citation>
    <scope>NUCLEOTIDE SEQUENCE [LARGE SCALE GENOMIC DNA]</scope>
    <source>
        <strain evidence="4">CGMCC 4.7330</strain>
    </source>
</reference>
<proteinExistence type="predicted"/>
<feature type="compositionally biased region" description="Low complexity" evidence="1">
    <location>
        <begin position="35"/>
        <end position="48"/>
    </location>
</feature>
<evidence type="ECO:0008006" key="5">
    <source>
        <dbReference type="Google" id="ProtNLM"/>
    </source>
</evidence>
<gene>
    <name evidence="3" type="ORF">ACFO0B_00475</name>
</gene>
<feature type="region of interest" description="Disordered" evidence="1">
    <location>
        <begin position="30"/>
        <end position="62"/>
    </location>
</feature>
<organism evidence="3 4">
    <name type="scientific">Nocardia jiangsuensis</name>
    <dbReference type="NCBI Taxonomy" id="1691563"/>
    <lineage>
        <taxon>Bacteria</taxon>
        <taxon>Bacillati</taxon>
        <taxon>Actinomycetota</taxon>
        <taxon>Actinomycetes</taxon>
        <taxon>Mycobacteriales</taxon>
        <taxon>Nocardiaceae</taxon>
        <taxon>Nocardia</taxon>
    </lineage>
</organism>
<evidence type="ECO:0000256" key="2">
    <source>
        <dbReference type="SAM" id="SignalP"/>
    </source>
</evidence>
<name>A0ABV8DK86_9NOCA</name>
<evidence type="ECO:0000256" key="1">
    <source>
        <dbReference type="SAM" id="MobiDB-lite"/>
    </source>
</evidence>
<feature type="signal peptide" evidence="2">
    <location>
        <begin position="1"/>
        <end position="23"/>
    </location>
</feature>
<evidence type="ECO:0000313" key="3">
    <source>
        <dbReference type="EMBL" id="MFC3960458.1"/>
    </source>
</evidence>
<protein>
    <recommendedName>
        <fullName evidence="5">Lipoprotein</fullName>
    </recommendedName>
</protein>
<keyword evidence="4" id="KW-1185">Reference proteome</keyword>
<accession>A0ABV8DK86</accession>